<dbReference type="Gene3D" id="2.60.120.380">
    <property type="match status" value="1"/>
</dbReference>
<protein>
    <submittedName>
        <fullName evidence="2">Uncharacterized protein</fullName>
    </submittedName>
</protein>
<name>A7NQ93_ROSCS</name>
<accession>A7NQ93</accession>
<dbReference type="KEGG" id="rca:Rcas_3699"/>
<dbReference type="Proteomes" id="UP000000263">
    <property type="component" value="Chromosome"/>
</dbReference>
<keyword evidence="3" id="KW-1185">Reference proteome</keyword>
<gene>
    <name evidence="2" type="ordered locus">Rcas_3699</name>
</gene>
<organism evidence="2 3">
    <name type="scientific">Roseiflexus castenholzii (strain DSM 13941 / HLO8)</name>
    <dbReference type="NCBI Taxonomy" id="383372"/>
    <lineage>
        <taxon>Bacteria</taxon>
        <taxon>Bacillati</taxon>
        <taxon>Chloroflexota</taxon>
        <taxon>Chloroflexia</taxon>
        <taxon>Chloroflexales</taxon>
        <taxon>Roseiflexineae</taxon>
        <taxon>Roseiflexaceae</taxon>
        <taxon>Roseiflexus</taxon>
    </lineage>
</organism>
<dbReference type="OrthoDB" id="166817at2"/>
<evidence type="ECO:0000313" key="3">
    <source>
        <dbReference type="Proteomes" id="UP000000263"/>
    </source>
</evidence>
<evidence type="ECO:0000313" key="2">
    <source>
        <dbReference type="EMBL" id="ABU59739.1"/>
    </source>
</evidence>
<feature type="signal peptide" evidence="1">
    <location>
        <begin position="1"/>
        <end position="25"/>
    </location>
</feature>
<dbReference type="AlphaFoldDB" id="A7NQ93"/>
<dbReference type="HOGENOM" id="CLU_923443_0_0_0"/>
<sequence>MKSAYRIYELIVVLIWVLSNSGCQAAPVATPTAPPTATATAALAPTATTEPTSATAYAHEQVIRFDSEPLDFMAEGAVLGGQRDRYELQVVPGEMLDVWLMSLEGNAVLSILGPDGAPLPGTEEGRDVTRWTVILPAGGAHSIVVGSTRGNASYTLSVHTAIPAYQPLLLQDCQKLQADLTRAFGMRFTLIDTPFTDPITGASGMACTLEANGTGADFGALPEVMTKVRSVLAGWQENPLYAADSPTASMTAFTRDRALLVAMTSWEPRADADCPTDQPISACPLTPEQQLFSVRLQGVQY</sequence>
<keyword evidence="1" id="KW-0732">Signal</keyword>
<dbReference type="eggNOG" id="COG4297">
    <property type="taxonomic scope" value="Bacteria"/>
</dbReference>
<evidence type="ECO:0000256" key="1">
    <source>
        <dbReference type="SAM" id="SignalP"/>
    </source>
</evidence>
<reference evidence="2 3" key="1">
    <citation type="submission" date="2007-08" db="EMBL/GenBank/DDBJ databases">
        <title>Complete sequence of Roseiflexus castenholzii DSM 13941.</title>
        <authorList>
            <consortium name="US DOE Joint Genome Institute"/>
            <person name="Copeland A."/>
            <person name="Lucas S."/>
            <person name="Lapidus A."/>
            <person name="Barry K."/>
            <person name="Glavina del Rio T."/>
            <person name="Dalin E."/>
            <person name="Tice H."/>
            <person name="Pitluck S."/>
            <person name="Thompson L.S."/>
            <person name="Brettin T."/>
            <person name="Bruce D."/>
            <person name="Detter J.C."/>
            <person name="Han C."/>
            <person name="Tapia R."/>
            <person name="Schmutz J."/>
            <person name="Larimer F."/>
            <person name="Land M."/>
            <person name="Hauser L."/>
            <person name="Kyrpides N."/>
            <person name="Mikhailova N."/>
            <person name="Bryant D.A."/>
            <person name="Hanada S."/>
            <person name="Tsukatani Y."/>
            <person name="Richardson P."/>
        </authorList>
    </citation>
    <scope>NUCLEOTIDE SEQUENCE [LARGE SCALE GENOMIC DNA]</scope>
    <source>
        <strain evidence="3">DSM 13941 / HLO8</strain>
    </source>
</reference>
<dbReference type="EMBL" id="CP000804">
    <property type="protein sequence ID" value="ABU59739.1"/>
    <property type="molecule type" value="Genomic_DNA"/>
</dbReference>
<dbReference type="RefSeq" id="WP_012122162.1">
    <property type="nucleotide sequence ID" value="NC_009767.1"/>
</dbReference>
<proteinExistence type="predicted"/>
<feature type="chain" id="PRO_5002711108" evidence="1">
    <location>
        <begin position="26"/>
        <end position="301"/>
    </location>
</feature>